<feature type="transmembrane region" description="Helical" evidence="13">
    <location>
        <begin position="838"/>
        <end position="871"/>
    </location>
</feature>
<dbReference type="InterPro" id="IPR000203">
    <property type="entry name" value="GPS"/>
</dbReference>
<dbReference type="PANTHER" id="PTHR10877:SF134">
    <property type="entry name" value="POLYCYSTIN-1-LIKE PROTEIN 2"/>
    <property type="match status" value="1"/>
</dbReference>
<name>A0A0P7UPF4_SCLFO</name>
<evidence type="ECO:0000256" key="11">
    <source>
        <dbReference type="PROSITE-ProRule" id="PRU00152"/>
    </source>
</evidence>
<evidence type="ECO:0000256" key="5">
    <source>
        <dbReference type="ARBA" id="ARBA00022734"/>
    </source>
</evidence>
<reference evidence="16 17" key="1">
    <citation type="submission" date="2015-08" db="EMBL/GenBank/DDBJ databases">
        <title>The genome of the Asian arowana (Scleropages formosus).</title>
        <authorList>
            <person name="Tan M.H."/>
            <person name="Gan H.M."/>
            <person name="Croft L.J."/>
            <person name="Austin C.M."/>
        </authorList>
    </citation>
    <scope>NUCLEOTIDE SEQUENCE [LARGE SCALE GENOMIC DNA]</scope>
    <source>
        <strain evidence="16">Aro1</strain>
    </source>
</reference>
<dbReference type="InterPro" id="IPR057244">
    <property type="entry name" value="GAIN_B"/>
</dbReference>
<dbReference type="Proteomes" id="UP000034805">
    <property type="component" value="Unassembled WGS sequence"/>
</dbReference>
<dbReference type="Pfam" id="PF20519">
    <property type="entry name" value="Polycystin_dom"/>
    <property type="match status" value="1"/>
</dbReference>
<keyword evidence="3 13" id="KW-0812">Transmembrane</keyword>
<gene>
    <name evidence="16" type="ORF">Z043_117975</name>
</gene>
<dbReference type="PRINTS" id="PR01433">
    <property type="entry name" value="POLYCYSTIN2"/>
</dbReference>
<feature type="non-terminal residue" evidence="16">
    <location>
        <position position="1"/>
    </location>
</feature>
<dbReference type="GO" id="GO:0050982">
    <property type="term" value="P:detection of mechanical stimulus"/>
    <property type="evidence" value="ECO:0007669"/>
    <property type="project" value="TreeGrafter"/>
</dbReference>
<feature type="transmembrane region" description="Helical" evidence="13">
    <location>
        <begin position="310"/>
        <end position="330"/>
    </location>
</feature>
<evidence type="ECO:0000256" key="8">
    <source>
        <dbReference type="ARBA" id="ARBA00023157"/>
    </source>
</evidence>
<dbReference type="InterPro" id="IPR046791">
    <property type="entry name" value="Polycystin_dom"/>
</dbReference>
<dbReference type="SUPFAM" id="SSF49723">
    <property type="entry name" value="Lipase/lipooxygenase domain (PLAT/LH2 domain)"/>
    <property type="match status" value="1"/>
</dbReference>
<keyword evidence="6 13" id="KW-1133">Transmembrane helix</keyword>
<dbReference type="SMART" id="SM00308">
    <property type="entry name" value="LH2"/>
    <property type="match status" value="1"/>
</dbReference>
<dbReference type="PROSITE" id="PS50221">
    <property type="entry name" value="GAIN_B"/>
    <property type="match status" value="1"/>
</dbReference>
<evidence type="ECO:0000259" key="14">
    <source>
        <dbReference type="PROSITE" id="PS50095"/>
    </source>
</evidence>
<dbReference type="FunFam" id="1.10.287.70:FF:000086">
    <property type="entry name" value="Polycystic kidney disease 2"/>
    <property type="match status" value="1"/>
</dbReference>
<evidence type="ECO:0000256" key="13">
    <source>
        <dbReference type="SAM" id="Phobius"/>
    </source>
</evidence>
<evidence type="ECO:0000256" key="4">
    <source>
        <dbReference type="ARBA" id="ARBA00022729"/>
    </source>
</evidence>
<feature type="transmembrane region" description="Helical" evidence="13">
    <location>
        <begin position="929"/>
        <end position="951"/>
    </location>
</feature>
<sequence length="1457" mass="163559">RKISSSLLSAVDNVQSALLAGLGIDQEPVVLKTPEINISVNKMLSHKVKGTLFIRNSTSPAFTLPYLGSSILPVSQPVSVRMTSFGANPFSWSGGVPVSGVVGGLSLTREDGSVIPVGNLTTEIEIFLPRPNVSEVNVTLLNLRNFSTVAINVSKPNISLVLKLDPSENLTLQLLLGFQQYPNQSSNMAQTRLPQQGKTQEDQYTWVLGPENLTRTGVYYLLVKPVVGPGVNSTNATVFVTSISSQCVYWDEIRSNWSNTGCRVGPLTTPLATQCLCTHLTFFGSSFFVMPNVVDVSRTAELFATFANNPVVVCFVGAIVLVYLLVLVWARRKDIHDLTKVKITVLEDNDPLAQYCYLLHVSTGHRRGASTSSQVTVTLMGSEGDSDPHHLKDPDKPLFERGAVDMFLLTAPFSLGELQNIRMWHDNTGAYPSWYLSKVMVQDVETGQKWHFLCNSWLAVDMGECVLDKVFPVATEEDLKRFSNLFFTKTAKDFDDGHIWFSVVSRPPSSNFTRVQRVSCCFSLLLCTMLTNIMFYGIPKNPSEQKMDLGPIEFTWQQVMIGIQSSIIMFPINLLIVSIFRNTRPRERKSQQENNLAKVEPAQRGNTDPMPPTQPPSPESIHREITPEAVVKDIKKITQSLSKALRSPVPQMEMKTGRSSDINHMLALVEEIIRQQNRAGGDFYTENSKTESPLVLTLGTVNLQESSPSVSPERVLLDTQRQMNYSEYLYRQLQHVEKELEMLGEACFLNPSSYSLAVRQVQGMKAQLEVYLSSPRPTTEVLTESPGPHPSPSKCGCCKGGLPWWFVFVGWFLVVTTSGIAGYFTMMYGLTYGKDKSISWLISMVVSFFESLFITQPLKVLGFAAFFALVIKKVDQEDYGDLPIEKATVTSDPDGVLSARRDSTCSFYQPPAPTDVERMRNNMIKEQKVFALIREILIYLGFMWMLLMVAYGQRDPNAFFLNQHIEQSFSAGISDTMSLNDIFSWANSTLLSSLFGQYPGFITDGNSKLVGNARIRQVRVRKDSCTMSSYLQHYILDCDAPYSWEVEDMGTYGPGWSKPVNSNSTLMNGTKAYNTPAPFAWQYQSQDQLRAYPIWGSTALYRGGGFVADLGPDQGNASSILQYLFDETWLDEYTRAVFVEFTVYNANVNLFCIVTLMLETQATGGFQYRSELQIVRLYPSTSGLYFIMASEAIYFLFILYYMFVQGKLMKQHKWAYFSSKWNMLDLAIIILSWSTLSVFIKRTLQGNQDMEYYQNHQDQFVSFYNTAATDSVLGYLIAFLVLLATVKLWHLLRLNPKLNMITATLRRAWNDISGFIIVMVIMFLAYAIACNLLYGWKLYSYRTITDAAATIVSLQLGTFNYEEILNYNLALGAFLIGSCIIFMTFVVLNLFISVILVAFSKERLHYKPSEEEEIVDLMLFKLCSLFGMKSKKNEQDGAEGTKDHSSSFSAGNTVPAD</sequence>
<feature type="transmembrane region" description="Helical" evidence="13">
    <location>
        <begin position="1183"/>
        <end position="1203"/>
    </location>
</feature>
<feature type="transmembrane region" description="Helical" evidence="13">
    <location>
        <begin position="518"/>
        <end position="538"/>
    </location>
</feature>
<feature type="compositionally biased region" description="Pro residues" evidence="12">
    <location>
        <begin position="609"/>
        <end position="618"/>
    </location>
</feature>
<dbReference type="SMART" id="SM00303">
    <property type="entry name" value="GPS"/>
    <property type="match status" value="1"/>
</dbReference>
<dbReference type="GO" id="GO:0030246">
    <property type="term" value="F:carbohydrate binding"/>
    <property type="evidence" value="ECO:0007669"/>
    <property type="project" value="UniProtKB-KW"/>
</dbReference>
<evidence type="ECO:0000256" key="3">
    <source>
        <dbReference type="ARBA" id="ARBA00022692"/>
    </source>
</evidence>
<dbReference type="Pfam" id="PF01825">
    <property type="entry name" value="GPS"/>
    <property type="match status" value="1"/>
</dbReference>
<feature type="compositionally biased region" description="Basic and acidic residues" evidence="12">
    <location>
        <begin position="1432"/>
        <end position="1445"/>
    </location>
</feature>
<dbReference type="Pfam" id="PF08016">
    <property type="entry name" value="PKD_channel"/>
    <property type="match status" value="1"/>
</dbReference>
<comment type="caution">
    <text evidence="11">Lacks conserved residue(s) required for the propagation of feature annotation.</text>
</comment>
<dbReference type="Gene3D" id="1.10.287.70">
    <property type="match status" value="1"/>
</dbReference>
<dbReference type="InterPro" id="IPR042060">
    <property type="entry name" value="PLAT_polycystin1"/>
</dbReference>
<evidence type="ECO:0000256" key="10">
    <source>
        <dbReference type="PIRSR" id="PIRSR603915-2"/>
    </source>
</evidence>
<keyword evidence="8" id="KW-1015">Disulfide bond</keyword>
<protein>
    <recommendedName>
        <fullName evidence="18">Polycystic kidney disease protein 1-like 2-like</fullName>
    </recommendedName>
</protein>
<keyword evidence="9" id="KW-0325">Glycoprotein</keyword>
<proteinExistence type="inferred from homology"/>
<dbReference type="InterPro" id="IPR001024">
    <property type="entry name" value="PLAT/LH2_dom"/>
</dbReference>
<feature type="transmembrane region" description="Helical" evidence="13">
    <location>
        <begin position="804"/>
        <end position="826"/>
    </location>
</feature>
<accession>A0A0P7UPF4</accession>
<dbReference type="FunFam" id="2.60.60.20:FF:000008">
    <property type="entry name" value="Polycystic kidney disease 1-like 2, isoform CRA_a"/>
    <property type="match status" value="1"/>
</dbReference>
<evidence type="ECO:0000256" key="2">
    <source>
        <dbReference type="ARBA" id="ARBA00007200"/>
    </source>
</evidence>
<feature type="domain" description="PLAT" evidence="14">
    <location>
        <begin position="355"/>
        <end position="472"/>
    </location>
</feature>
<dbReference type="Gene3D" id="2.60.220.50">
    <property type="match status" value="1"/>
</dbReference>
<dbReference type="InterPro" id="IPR036392">
    <property type="entry name" value="PLAT/LH2_dom_sf"/>
</dbReference>
<comment type="similarity">
    <text evidence="2">Belongs to the polycystin family.</text>
</comment>
<organism evidence="16 17">
    <name type="scientific">Scleropages formosus</name>
    <name type="common">Asian bonytongue</name>
    <name type="synonym">Osteoglossum formosum</name>
    <dbReference type="NCBI Taxonomy" id="113540"/>
    <lineage>
        <taxon>Eukaryota</taxon>
        <taxon>Metazoa</taxon>
        <taxon>Chordata</taxon>
        <taxon>Craniata</taxon>
        <taxon>Vertebrata</taxon>
        <taxon>Euteleostomi</taxon>
        <taxon>Actinopterygii</taxon>
        <taxon>Neopterygii</taxon>
        <taxon>Teleostei</taxon>
        <taxon>Osteoglossocephala</taxon>
        <taxon>Osteoglossomorpha</taxon>
        <taxon>Osteoglossiformes</taxon>
        <taxon>Osteoglossidae</taxon>
        <taxon>Scleropages</taxon>
    </lineage>
</organism>
<feature type="transmembrane region" description="Helical" evidence="13">
    <location>
        <begin position="1369"/>
        <end position="1399"/>
    </location>
</feature>
<feature type="transmembrane region" description="Helical" evidence="13">
    <location>
        <begin position="1312"/>
        <end position="1334"/>
    </location>
</feature>
<keyword evidence="7 13" id="KW-0472">Membrane</keyword>
<dbReference type="InterPro" id="IPR003915">
    <property type="entry name" value="PKD_2"/>
</dbReference>
<comment type="caution">
    <text evidence="16">The sequence shown here is derived from an EMBL/GenBank/DDBJ whole genome shotgun (WGS) entry which is preliminary data.</text>
</comment>
<dbReference type="EMBL" id="JARO02007623">
    <property type="protein sequence ID" value="KPP63740.1"/>
    <property type="molecule type" value="Genomic_DNA"/>
</dbReference>
<dbReference type="GO" id="GO:0005262">
    <property type="term" value="F:calcium channel activity"/>
    <property type="evidence" value="ECO:0007669"/>
    <property type="project" value="TreeGrafter"/>
</dbReference>
<dbReference type="GO" id="GO:0005509">
    <property type="term" value="F:calcium ion binding"/>
    <property type="evidence" value="ECO:0007669"/>
    <property type="project" value="InterPro"/>
</dbReference>
<dbReference type="PROSITE" id="PS50095">
    <property type="entry name" value="PLAT"/>
    <property type="match status" value="1"/>
</dbReference>
<evidence type="ECO:0000259" key="15">
    <source>
        <dbReference type="PROSITE" id="PS50221"/>
    </source>
</evidence>
<keyword evidence="4" id="KW-0732">Signal</keyword>
<feature type="transmembrane region" description="Helical" evidence="13">
    <location>
        <begin position="1223"/>
        <end position="1240"/>
    </location>
</feature>
<dbReference type="GO" id="GO:0016020">
    <property type="term" value="C:membrane"/>
    <property type="evidence" value="ECO:0007669"/>
    <property type="project" value="UniProtKB-SubCell"/>
</dbReference>
<dbReference type="CDD" id="cd01752">
    <property type="entry name" value="PLAT_polycystin"/>
    <property type="match status" value="1"/>
</dbReference>
<evidence type="ECO:0000256" key="1">
    <source>
        <dbReference type="ARBA" id="ARBA00004141"/>
    </source>
</evidence>
<feature type="domain" description="GAIN-B" evidence="15">
    <location>
        <begin position="166"/>
        <end position="297"/>
    </location>
</feature>
<evidence type="ECO:0008006" key="18">
    <source>
        <dbReference type="Google" id="ProtNLM"/>
    </source>
</evidence>
<evidence type="ECO:0000313" key="17">
    <source>
        <dbReference type="Proteomes" id="UP000034805"/>
    </source>
</evidence>
<feature type="disulfide bond" evidence="10">
    <location>
        <begin position="1025"/>
        <end position="1038"/>
    </location>
</feature>
<evidence type="ECO:0000313" key="16">
    <source>
        <dbReference type="EMBL" id="KPP63740.1"/>
    </source>
</evidence>
<feature type="region of interest" description="Disordered" evidence="12">
    <location>
        <begin position="586"/>
        <end position="626"/>
    </location>
</feature>
<comment type="subcellular location">
    <subcellularLocation>
        <location evidence="1">Membrane</location>
        <topology evidence="1">Multi-pass membrane protein</topology>
    </subcellularLocation>
</comment>
<dbReference type="PANTHER" id="PTHR10877">
    <property type="entry name" value="POLYCYSTIN FAMILY MEMBER"/>
    <property type="match status" value="1"/>
</dbReference>
<evidence type="ECO:0000256" key="7">
    <source>
        <dbReference type="ARBA" id="ARBA00023136"/>
    </source>
</evidence>
<dbReference type="InterPro" id="IPR013122">
    <property type="entry name" value="PKD1_2_channel"/>
</dbReference>
<feature type="transmembrane region" description="Helical" evidence="13">
    <location>
        <begin position="558"/>
        <end position="580"/>
    </location>
</feature>
<dbReference type="Pfam" id="PF01477">
    <property type="entry name" value="PLAT"/>
    <property type="match status" value="1"/>
</dbReference>
<evidence type="ECO:0000256" key="6">
    <source>
        <dbReference type="ARBA" id="ARBA00022989"/>
    </source>
</evidence>
<dbReference type="InterPro" id="IPR051223">
    <property type="entry name" value="Polycystin"/>
</dbReference>
<evidence type="ECO:0000256" key="9">
    <source>
        <dbReference type="ARBA" id="ARBA00023180"/>
    </source>
</evidence>
<feature type="region of interest" description="Disordered" evidence="12">
    <location>
        <begin position="1432"/>
        <end position="1457"/>
    </location>
</feature>
<keyword evidence="5" id="KW-0430">Lectin</keyword>
<feature type="transmembrane region" description="Helical" evidence="13">
    <location>
        <begin position="1272"/>
        <end position="1292"/>
    </location>
</feature>
<dbReference type="InterPro" id="IPR046338">
    <property type="entry name" value="GAIN_dom_sf"/>
</dbReference>
<evidence type="ECO:0000256" key="12">
    <source>
        <dbReference type="SAM" id="MobiDB-lite"/>
    </source>
</evidence>
<feature type="compositionally biased region" description="Polar residues" evidence="12">
    <location>
        <begin position="1446"/>
        <end position="1457"/>
    </location>
</feature>
<dbReference type="Gene3D" id="2.60.60.20">
    <property type="entry name" value="PLAT/LH2 domain"/>
    <property type="match status" value="1"/>
</dbReference>